<organism evidence="1 2">
    <name type="scientific">Pseudo-nitzschia multistriata</name>
    <dbReference type="NCBI Taxonomy" id="183589"/>
    <lineage>
        <taxon>Eukaryota</taxon>
        <taxon>Sar</taxon>
        <taxon>Stramenopiles</taxon>
        <taxon>Ochrophyta</taxon>
        <taxon>Bacillariophyta</taxon>
        <taxon>Bacillariophyceae</taxon>
        <taxon>Bacillariophycidae</taxon>
        <taxon>Bacillariales</taxon>
        <taxon>Bacillariaceae</taxon>
        <taxon>Pseudo-nitzschia</taxon>
    </lineage>
</organism>
<evidence type="ECO:0000313" key="2">
    <source>
        <dbReference type="Proteomes" id="UP000291116"/>
    </source>
</evidence>
<name>A0A448ZLI1_9STRA</name>
<dbReference type="EMBL" id="CAACVS010000491">
    <property type="protein sequence ID" value="VEU42900.1"/>
    <property type="molecule type" value="Genomic_DNA"/>
</dbReference>
<protein>
    <submittedName>
        <fullName evidence="1">Uncharacterized protein</fullName>
    </submittedName>
</protein>
<dbReference type="AlphaFoldDB" id="A0A448ZLI1"/>
<reference evidence="1 2" key="1">
    <citation type="submission" date="2019-01" db="EMBL/GenBank/DDBJ databases">
        <authorList>
            <person name="Ferrante I. M."/>
        </authorList>
    </citation>
    <scope>NUCLEOTIDE SEQUENCE [LARGE SCALE GENOMIC DNA]</scope>
    <source>
        <strain evidence="1 2">B856</strain>
    </source>
</reference>
<accession>A0A448ZLI1</accession>
<proteinExistence type="predicted"/>
<dbReference type="Proteomes" id="UP000291116">
    <property type="component" value="Unassembled WGS sequence"/>
</dbReference>
<keyword evidence="2" id="KW-1185">Reference proteome</keyword>
<evidence type="ECO:0000313" key="1">
    <source>
        <dbReference type="EMBL" id="VEU42900.1"/>
    </source>
</evidence>
<gene>
    <name evidence="1" type="ORF">PSNMU_V1.4_AUG-EV-PASAV3_0098910</name>
</gene>
<sequence length="83" mass="8866">MGVSLINSCKIFISLTYCIGTHSRGWTSPSRPLSSEAEKLLALPSLLSNSKMVSSEDCDSRTAGLVSCPLDVLAADMVEDDED</sequence>